<keyword evidence="3" id="KW-1185">Reference proteome</keyword>
<keyword evidence="1" id="KW-1133">Transmembrane helix</keyword>
<reference evidence="2 3" key="1">
    <citation type="submission" date="2019-10" db="EMBL/GenBank/DDBJ databases">
        <title>Genomic and transcriptomic insights into the perfect genentic adaptation of a filamentous nitrogen-fixing cyanobacterium to rice fields.</title>
        <authorList>
            <person name="Chen Z."/>
        </authorList>
    </citation>
    <scope>NUCLEOTIDE SEQUENCE [LARGE SCALE GENOMIC DNA]</scope>
    <source>
        <strain evidence="2">CCNUC1</strain>
    </source>
</reference>
<keyword evidence="1" id="KW-0812">Transmembrane</keyword>
<evidence type="ECO:0000256" key="1">
    <source>
        <dbReference type="SAM" id="Phobius"/>
    </source>
</evidence>
<name>A0A5P8WE59_9NOSO</name>
<gene>
    <name evidence="2" type="ORF">GXM_08589</name>
</gene>
<evidence type="ECO:0000313" key="2">
    <source>
        <dbReference type="EMBL" id="QFS51095.1"/>
    </source>
</evidence>
<feature type="transmembrane region" description="Helical" evidence="1">
    <location>
        <begin position="166"/>
        <end position="192"/>
    </location>
</feature>
<dbReference type="AlphaFoldDB" id="A0A5P8WE59"/>
<dbReference type="KEGG" id="nsh:GXM_08589"/>
<protein>
    <submittedName>
        <fullName evidence="2">Uncharacterized protein</fullName>
    </submittedName>
</protein>
<dbReference type="EMBL" id="CP045227">
    <property type="protein sequence ID" value="QFS51095.1"/>
    <property type="molecule type" value="Genomic_DNA"/>
</dbReference>
<proteinExistence type="predicted"/>
<accession>A0A5P8WE59</accession>
<evidence type="ECO:0000313" key="3">
    <source>
        <dbReference type="Proteomes" id="UP000326678"/>
    </source>
</evidence>
<dbReference type="Proteomes" id="UP000326678">
    <property type="component" value="Chromosome Gxm2"/>
</dbReference>
<sequence length="391" mass="45073">MSTVQNIQQSSDRFIINSASSFVYPLLFILHLVWIIPLFVLFPAFFLITETAPRQQILNCTHIEPTQVKCRVQEKTIIQTNEQPPIQLTGAEVIQQEGSGDDGIYTTYQIQLYSKTKKQDFGYVKYTKEDEAELKAIVSQINVFIANPNQRILQVRQQSQRWVEMAPAFVFLSLWEVPIILMTIFGIIWPIFFALLDETWDFDTKLSKLTITKLYPFQKKTVEEYSLLGEISLQIGINCQIYLLLDSKKQLISNLLHGVQIAEASKGENIFLGSPKFAFQVAVQIQQLLNFNKESEKLTLRQSKYETWNFDRNQHKLTVAKFPLSEESEYSLLGQVSLQISNSEKDSDGDTTYELHLIFDSGNKLTLYSSYSKATAEEWRDVITEFLKLNN</sequence>
<feature type="transmembrane region" description="Helical" evidence="1">
    <location>
        <begin position="22"/>
        <end position="48"/>
    </location>
</feature>
<keyword evidence="1" id="KW-0472">Membrane</keyword>
<organism evidence="2 3">
    <name type="scientific">Nostoc sphaeroides CCNUC1</name>
    <dbReference type="NCBI Taxonomy" id="2653204"/>
    <lineage>
        <taxon>Bacteria</taxon>
        <taxon>Bacillati</taxon>
        <taxon>Cyanobacteriota</taxon>
        <taxon>Cyanophyceae</taxon>
        <taxon>Nostocales</taxon>
        <taxon>Nostocaceae</taxon>
        <taxon>Nostoc</taxon>
    </lineage>
</organism>
<dbReference type="RefSeq" id="WP_152591786.1">
    <property type="nucleotide sequence ID" value="NZ_CP045227.1"/>
</dbReference>